<proteinExistence type="predicted"/>
<evidence type="ECO:0008006" key="3">
    <source>
        <dbReference type="Google" id="ProtNLM"/>
    </source>
</evidence>
<accession>A0A1V4SJN3</accession>
<dbReference type="OrthoDB" id="1683573at2"/>
<dbReference type="InterPro" id="IPR025619">
    <property type="entry name" value="YlzJ"/>
</dbReference>
<dbReference type="STRING" id="48256.CLHUN_24260"/>
<name>A0A1V4SJN3_RUMHU</name>
<reference evidence="1 2" key="1">
    <citation type="submission" date="2017-03" db="EMBL/GenBank/DDBJ databases">
        <title>Genome sequence of Clostridium hungatei DSM 14427.</title>
        <authorList>
            <person name="Poehlein A."/>
            <person name="Daniel R."/>
        </authorList>
    </citation>
    <scope>NUCLEOTIDE SEQUENCE [LARGE SCALE GENOMIC DNA]</scope>
    <source>
        <strain evidence="1 2">DSM 14427</strain>
    </source>
</reference>
<dbReference type="Pfam" id="PF14035">
    <property type="entry name" value="YlzJ"/>
    <property type="match status" value="1"/>
</dbReference>
<protein>
    <recommendedName>
        <fullName evidence="3">YlzJ-like protein</fullName>
    </recommendedName>
</protein>
<evidence type="ECO:0000313" key="2">
    <source>
        <dbReference type="Proteomes" id="UP000191554"/>
    </source>
</evidence>
<evidence type="ECO:0000313" key="1">
    <source>
        <dbReference type="EMBL" id="OPX43706.1"/>
    </source>
</evidence>
<comment type="caution">
    <text evidence="1">The sequence shown here is derived from an EMBL/GenBank/DDBJ whole genome shotgun (WGS) entry which is preliminary data.</text>
</comment>
<keyword evidence="2" id="KW-1185">Reference proteome</keyword>
<dbReference type="Proteomes" id="UP000191554">
    <property type="component" value="Unassembled WGS sequence"/>
</dbReference>
<organism evidence="1 2">
    <name type="scientific">Ruminiclostridium hungatei</name>
    <name type="common">Clostridium hungatei</name>
    <dbReference type="NCBI Taxonomy" id="48256"/>
    <lineage>
        <taxon>Bacteria</taxon>
        <taxon>Bacillati</taxon>
        <taxon>Bacillota</taxon>
        <taxon>Clostridia</taxon>
        <taxon>Eubacteriales</taxon>
        <taxon>Oscillospiraceae</taxon>
        <taxon>Ruminiclostridium</taxon>
    </lineage>
</organism>
<dbReference type="RefSeq" id="WP_080064854.1">
    <property type="nucleotide sequence ID" value="NZ_MZGX01000015.1"/>
</dbReference>
<gene>
    <name evidence="1" type="ORF">CLHUN_24260</name>
</gene>
<sequence length="77" mass="8835">MILHTIYDTSLIFSNMDYYNPEKINTGFTELEVDGVRLLVMKTSDDEIKIERILSTNPLHFLNPRLQPGAVIRKTPG</sequence>
<dbReference type="AlphaFoldDB" id="A0A1V4SJN3"/>
<dbReference type="EMBL" id="MZGX01000015">
    <property type="protein sequence ID" value="OPX43706.1"/>
    <property type="molecule type" value="Genomic_DNA"/>
</dbReference>